<organism evidence="1 2">
    <name type="scientific">Paenibacillus enshidis</name>
    <dbReference type="NCBI Taxonomy" id="1458439"/>
    <lineage>
        <taxon>Bacteria</taxon>
        <taxon>Bacillati</taxon>
        <taxon>Bacillota</taxon>
        <taxon>Bacilli</taxon>
        <taxon>Bacillales</taxon>
        <taxon>Paenibacillaceae</taxon>
        <taxon>Paenibacillus</taxon>
    </lineage>
</organism>
<dbReference type="RefSeq" id="WP_375358233.1">
    <property type="nucleotide sequence ID" value="NZ_JBHHMI010000050.1"/>
</dbReference>
<dbReference type="Proteomes" id="UP001580346">
    <property type="component" value="Unassembled WGS sequence"/>
</dbReference>
<accession>A0ABV5B3J5</accession>
<proteinExistence type="predicted"/>
<gene>
    <name evidence="1" type="ORF">ACE41H_24725</name>
</gene>
<evidence type="ECO:0000313" key="2">
    <source>
        <dbReference type="Proteomes" id="UP001580346"/>
    </source>
</evidence>
<evidence type="ECO:0000313" key="1">
    <source>
        <dbReference type="EMBL" id="MFB5269966.1"/>
    </source>
</evidence>
<keyword evidence="2" id="KW-1185">Reference proteome</keyword>
<dbReference type="EMBL" id="JBHHMI010000050">
    <property type="protein sequence ID" value="MFB5269966.1"/>
    <property type="molecule type" value="Genomic_DNA"/>
</dbReference>
<sequence>MSRQRIRYFFKRVHSSTRAERKVICIIEGAVRIGGHLMTGGKEMIDAFEKLSEAGNGVLAIPPYNEEEHNKSRESTVV</sequence>
<protein>
    <submittedName>
        <fullName evidence="1">Uncharacterized protein</fullName>
    </submittedName>
</protein>
<reference evidence="1 2" key="1">
    <citation type="submission" date="2024-09" db="EMBL/GenBank/DDBJ databases">
        <title>Paenibacillus zeirhizospherea sp. nov., isolated from surface of the maize (Zea mays) roots in a horticulture field, Hungary.</title>
        <authorList>
            <person name="Marton D."/>
            <person name="Farkas M."/>
            <person name="Bedics A."/>
            <person name="Toth E."/>
            <person name="Tancsics A."/>
            <person name="Boka K."/>
            <person name="Maroti G."/>
            <person name="Kriszt B."/>
            <person name="Cserhati M."/>
        </authorList>
    </citation>
    <scope>NUCLEOTIDE SEQUENCE [LARGE SCALE GENOMIC DNA]</scope>
    <source>
        <strain evidence="1 2">KCTC 33519</strain>
    </source>
</reference>
<comment type="caution">
    <text evidence="1">The sequence shown here is derived from an EMBL/GenBank/DDBJ whole genome shotgun (WGS) entry which is preliminary data.</text>
</comment>
<name>A0ABV5B3J5_9BACL</name>